<sequence>MEEVGKYAQPEAQMLIEDLRQIVKQARIHVAATANYELTMMYWHIGERINRDLLGNQRVEYGKQIVTQVATQLQEEYGKRGFETRNIRRMMQFASLFT</sequence>
<accession>A0A1M6UH30</accession>
<evidence type="ECO:0000313" key="2">
    <source>
        <dbReference type="EMBL" id="SHK68479.1"/>
    </source>
</evidence>
<dbReference type="InterPro" id="IPR041527">
    <property type="entry name" value="YhcG_N"/>
</dbReference>
<dbReference type="RefSeq" id="WP_073207563.1">
    <property type="nucleotide sequence ID" value="NZ_FRBD01000009.1"/>
</dbReference>
<name>A0A1M6UH30_XYLRU</name>
<evidence type="ECO:0000313" key="3">
    <source>
        <dbReference type="Proteomes" id="UP000184130"/>
    </source>
</evidence>
<dbReference type="OrthoDB" id="9801263at2"/>
<evidence type="ECO:0000259" key="1">
    <source>
        <dbReference type="Pfam" id="PF17761"/>
    </source>
</evidence>
<organism evidence="2 3">
    <name type="scientific">Xylanibacter ruminicola</name>
    <name type="common">Prevotella ruminicola</name>
    <dbReference type="NCBI Taxonomy" id="839"/>
    <lineage>
        <taxon>Bacteria</taxon>
        <taxon>Pseudomonadati</taxon>
        <taxon>Bacteroidota</taxon>
        <taxon>Bacteroidia</taxon>
        <taxon>Bacteroidales</taxon>
        <taxon>Prevotellaceae</taxon>
        <taxon>Xylanibacter</taxon>
    </lineage>
</organism>
<gene>
    <name evidence="2" type="ORF">SAMN05216463_10963</name>
</gene>
<dbReference type="InterPro" id="IPR053148">
    <property type="entry name" value="PD-DEXK-like_domain"/>
</dbReference>
<protein>
    <recommendedName>
        <fullName evidence="1">YhcG N-terminal domain-containing protein</fullName>
    </recommendedName>
</protein>
<proteinExistence type="predicted"/>
<reference evidence="2 3" key="1">
    <citation type="submission" date="2016-11" db="EMBL/GenBank/DDBJ databases">
        <authorList>
            <person name="Jaros S."/>
            <person name="Januszkiewicz K."/>
            <person name="Wedrychowicz H."/>
        </authorList>
    </citation>
    <scope>NUCLEOTIDE SEQUENCE [LARGE SCALE GENOMIC DNA]</scope>
    <source>
        <strain evidence="2 3">KHT3</strain>
    </source>
</reference>
<dbReference type="Proteomes" id="UP000184130">
    <property type="component" value="Unassembled WGS sequence"/>
</dbReference>
<dbReference type="PANTHER" id="PTHR30547">
    <property type="entry name" value="UNCHARACTERIZED PROTEIN YHCG-RELATED"/>
    <property type="match status" value="1"/>
</dbReference>
<feature type="domain" description="YhcG N-terminal" evidence="1">
    <location>
        <begin position="19"/>
        <end position="97"/>
    </location>
</feature>
<dbReference type="Pfam" id="PF17761">
    <property type="entry name" value="DUF1016_N"/>
    <property type="match status" value="1"/>
</dbReference>
<dbReference type="AlphaFoldDB" id="A0A1M6UH30"/>
<dbReference type="EMBL" id="FRBD01000009">
    <property type="protein sequence ID" value="SHK68479.1"/>
    <property type="molecule type" value="Genomic_DNA"/>
</dbReference>
<dbReference type="PANTHER" id="PTHR30547:SF5">
    <property type="entry name" value="NUCLEASE YHCG-RELATED"/>
    <property type="match status" value="1"/>
</dbReference>